<protein>
    <submittedName>
        <fullName evidence="2">Uncharacterized protein</fullName>
    </submittedName>
</protein>
<gene>
    <name evidence="2" type="ORF">K431DRAFT_110974</name>
</gene>
<sequence>MTDSHVAAGGVVAREYSDEGMPPATSLLYPSSTRPRRRRSSKSRMLSRSFSMTRREVNSGSARVYCTTCQSLLARAQEIQLCRLRARLSRRRQWHVVRGQAQIWIGVGGRRPARRRRMVEGLQSRVPGRIVDVCVDVWMCGCLAVGGGKINRWILAAERGSESTCRSVGRVGGWMDVSGRDA</sequence>
<dbReference type="Proteomes" id="UP000799441">
    <property type="component" value="Unassembled WGS sequence"/>
</dbReference>
<evidence type="ECO:0000313" key="3">
    <source>
        <dbReference type="Proteomes" id="UP000799441"/>
    </source>
</evidence>
<dbReference type="EMBL" id="MU003810">
    <property type="protein sequence ID" value="KAF2719547.1"/>
    <property type="molecule type" value="Genomic_DNA"/>
</dbReference>
<evidence type="ECO:0000313" key="2">
    <source>
        <dbReference type="EMBL" id="KAF2719547.1"/>
    </source>
</evidence>
<feature type="region of interest" description="Disordered" evidence="1">
    <location>
        <begin position="22"/>
        <end position="49"/>
    </location>
</feature>
<evidence type="ECO:0000256" key="1">
    <source>
        <dbReference type="SAM" id="MobiDB-lite"/>
    </source>
</evidence>
<accession>A0A9P4UKX9</accession>
<keyword evidence="3" id="KW-1185">Reference proteome</keyword>
<comment type="caution">
    <text evidence="2">The sequence shown here is derived from an EMBL/GenBank/DDBJ whole genome shotgun (WGS) entry which is preliminary data.</text>
</comment>
<dbReference type="AlphaFoldDB" id="A0A9P4UKX9"/>
<proteinExistence type="predicted"/>
<organism evidence="2 3">
    <name type="scientific">Polychaeton citri CBS 116435</name>
    <dbReference type="NCBI Taxonomy" id="1314669"/>
    <lineage>
        <taxon>Eukaryota</taxon>
        <taxon>Fungi</taxon>
        <taxon>Dikarya</taxon>
        <taxon>Ascomycota</taxon>
        <taxon>Pezizomycotina</taxon>
        <taxon>Dothideomycetes</taxon>
        <taxon>Dothideomycetidae</taxon>
        <taxon>Capnodiales</taxon>
        <taxon>Capnodiaceae</taxon>
        <taxon>Polychaeton</taxon>
    </lineage>
</organism>
<reference evidence="2" key="1">
    <citation type="journal article" date="2020" name="Stud. Mycol.">
        <title>101 Dothideomycetes genomes: a test case for predicting lifestyles and emergence of pathogens.</title>
        <authorList>
            <person name="Haridas S."/>
            <person name="Albert R."/>
            <person name="Binder M."/>
            <person name="Bloem J."/>
            <person name="Labutti K."/>
            <person name="Salamov A."/>
            <person name="Andreopoulos B."/>
            <person name="Baker S."/>
            <person name="Barry K."/>
            <person name="Bills G."/>
            <person name="Bluhm B."/>
            <person name="Cannon C."/>
            <person name="Castanera R."/>
            <person name="Culley D."/>
            <person name="Daum C."/>
            <person name="Ezra D."/>
            <person name="Gonzalez J."/>
            <person name="Henrissat B."/>
            <person name="Kuo A."/>
            <person name="Liang C."/>
            <person name="Lipzen A."/>
            <person name="Lutzoni F."/>
            <person name="Magnuson J."/>
            <person name="Mondo S."/>
            <person name="Nolan M."/>
            <person name="Ohm R."/>
            <person name="Pangilinan J."/>
            <person name="Park H.-J."/>
            <person name="Ramirez L."/>
            <person name="Alfaro M."/>
            <person name="Sun H."/>
            <person name="Tritt A."/>
            <person name="Yoshinaga Y."/>
            <person name="Zwiers L.-H."/>
            <person name="Turgeon B."/>
            <person name="Goodwin S."/>
            <person name="Spatafora J."/>
            <person name="Crous P."/>
            <person name="Grigoriev I."/>
        </authorList>
    </citation>
    <scope>NUCLEOTIDE SEQUENCE</scope>
    <source>
        <strain evidence="2">CBS 116435</strain>
    </source>
</reference>
<name>A0A9P4UKX9_9PEZI</name>